<dbReference type="EMBL" id="VZDO01000005">
    <property type="protein sequence ID" value="KAB0680407.1"/>
    <property type="molecule type" value="Genomic_DNA"/>
</dbReference>
<keyword evidence="3" id="KW-1185">Reference proteome</keyword>
<dbReference type="Proteomes" id="UP000432089">
    <property type="component" value="Unassembled WGS sequence"/>
</dbReference>
<accession>A0A7V7PQG2</accession>
<sequence>MNSHNPILLPLAFVCVLAQGIGPSAAAGAKQAATAAAPQPDECAMRYHASLGRIAADDLPLLRDGAAAGTANSSTEIVADQALPGVPLFMAPGRQRSRAEISALTAAVALARTRGRSTALAGGNAADRAWIAARLREDLGDYLNQKPTPYLCSGVPAYLETLRSFAARLGPAGDRRQEWIATQRGLAENSIRAAGDAIGKARLTIALPASGTDLRPAAGIARTDPPPPPPPARQPMELGTEAGLLAAIDHLVADAKAANIIDDLTVPATTDATAPAAPPPPRPVLAKLAEAKPLVTSARPRIRDRTARLKLLAAFSDLEMLDYLMKAPAEMPDPIASAIGKTLGDVEAAQKADCTCGGAAVRP</sequence>
<organism evidence="2 3">
    <name type="scientific">Plantimonas leprariae</name>
    <dbReference type="NCBI Taxonomy" id="2615207"/>
    <lineage>
        <taxon>Bacteria</taxon>
        <taxon>Pseudomonadati</taxon>
        <taxon>Pseudomonadota</taxon>
        <taxon>Alphaproteobacteria</taxon>
        <taxon>Hyphomicrobiales</taxon>
        <taxon>Aurantimonadaceae</taxon>
        <taxon>Plantimonas</taxon>
    </lineage>
</organism>
<dbReference type="AlphaFoldDB" id="A0A7V7PQG2"/>
<dbReference type="RefSeq" id="WP_150969479.1">
    <property type="nucleotide sequence ID" value="NZ_VZDO01000005.1"/>
</dbReference>
<feature type="signal peptide" evidence="1">
    <location>
        <begin position="1"/>
        <end position="26"/>
    </location>
</feature>
<evidence type="ECO:0000256" key="1">
    <source>
        <dbReference type="SAM" id="SignalP"/>
    </source>
</evidence>
<protein>
    <submittedName>
        <fullName evidence="2">Uncharacterized protein</fullName>
    </submittedName>
</protein>
<evidence type="ECO:0000313" key="3">
    <source>
        <dbReference type="Proteomes" id="UP000432089"/>
    </source>
</evidence>
<keyword evidence="1" id="KW-0732">Signal</keyword>
<evidence type="ECO:0000313" key="2">
    <source>
        <dbReference type="EMBL" id="KAB0680407.1"/>
    </source>
</evidence>
<proteinExistence type="predicted"/>
<comment type="caution">
    <text evidence="2">The sequence shown here is derived from an EMBL/GenBank/DDBJ whole genome shotgun (WGS) entry which is preliminary data.</text>
</comment>
<reference evidence="2 3" key="1">
    <citation type="submission" date="2019-09" db="EMBL/GenBank/DDBJ databases">
        <title>YIM 132180 draft genome.</title>
        <authorList>
            <person name="Zhang K."/>
        </authorList>
    </citation>
    <scope>NUCLEOTIDE SEQUENCE [LARGE SCALE GENOMIC DNA]</scope>
    <source>
        <strain evidence="2 3">YIM 132180</strain>
    </source>
</reference>
<feature type="chain" id="PRO_5031514589" evidence="1">
    <location>
        <begin position="27"/>
        <end position="363"/>
    </location>
</feature>
<gene>
    <name evidence="2" type="ORF">F6X38_09585</name>
</gene>
<name>A0A7V7PQG2_9HYPH</name>